<accession>A0A367ISQ0</accession>
<dbReference type="AlphaFoldDB" id="A0A367ISQ0"/>
<comment type="caution">
    <text evidence="1">The sequence shown here is derived from an EMBL/GenBank/DDBJ whole genome shotgun (WGS) entry which is preliminary data.</text>
</comment>
<keyword evidence="2" id="KW-1185">Reference proteome</keyword>
<organism evidence="1 2">
    <name type="scientific">Rhizopus stolonifer</name>
    <name type="common">Rhizopus nigricans</name>
    <dbReference type="NCBI Taxonomy" id="4846"/>
    <lineage>
        <taxon>Eukaryota</taxon>
        <taxon>Fungi</taxon>
        <taxon>Fungi incertae sedis</taxon>
        <taxon>Mucoromycota</taxon>
        <taxon>Mucoromycotina</taxon>
        <taxon>Mucoromycetes</taxon>
        <taxon>Mucorales</taxon>
        <taxon>Mucorineae</taxon>
        <taxon>Rhizopodaceae</taxon>
        <taxon>Rhizopus</taxon>
    </lineage>
</organism>
<evidence type="ECO:0000313" key="2">
    <source>
        <dbReference type="Proteomes" id="UP000253551"/>
    </source>
</evidence>
<proteinExistence type="predicted"/>
<evidence type="ECO:0000313" key="1">
    <source>
        <dbReference type="EMBL" id="RCH80720.1"/>
    </source>
</evidence>
<sequence>MLIEDRGSTGEVDQTESFHPAFARQRLTIEDICSRHIVCGGAVVVLVAKMCNVDKAL</sequence>
<gene>
    <name evidence="1" type="ORF">CU098_008086</name>
</gene>
<dbReference type="Proteomes" id="UP000253551">
    <property type="component" value="Unassembled WGS sequence"/>
</dbReference>
<dbReference type="EMBL" id="PJQM01005856">
    <property type="protein sequence ID" value="RCH80720.1"/>
    <property type="molecule type" value="Genomic_DNA"/>
</dbReference>
<reference evidence="1 2" key="1">
    <citation type="journal article" date="2018" name="G3 (Bethesda)">
        <title>Phylogenetic and Phylogenomic Definition of Rhizopus Species.</title>
        <authorList>
            <person name="Gryganskyi A.P."/>
            <person name="Golan J."/>
            <person name="Dolatabadi S."/>
            <person name="Mondo S."/>
            <person name="Robb S."/>
            <person name="Idnurm A."/>
            <person name="Muszewska A."/>
            <person name="Steczkiewicz K."/>
            <person name="Masonjones S."/>
            <person name="Liao H.L."/>
            <person name="Gajdeczka M.T."/>
            <person name="Anike F."/>
            <person name="Vuek A."/>
            <person name="Anishchenko I.M."/>
            <person name="Voigt K."/>
            <person name="de Hoog G.S."/>
            <person name="Smith M.E."/>
            <person name="Heitman J."/>
            <person name="Vilgalys R."/>
            <person name="Stajich J.E."/>
        </authorList>
    </citation>
    <scope>NUCLEOTIDE SEQUENCE [LARGE SCALE GENOMIC DNA]</scope>
    <source>
        <strain evidence="1 2">LSU 92-RS-03</strain>
    </source>
</reference>
<name>A0A367ISQ0_RHIST</name>
<protein>
    <submittedName>
        <fullName evidence="1">Uncharacterized protein</fullName>
    </submittedName>
</protein>